<evidence type="ECO:0000256" key="5">
    <source>
        <dbReference type="ARBA" id="ARBA00022692"/>
    </source>
</evidence>
<keyword evidence="3" id="KW-0813">Transport</keyword>
<feature type="transmembrane region" description="Helical" evidence="8">
    <location>
        <begin position="128"/>
        <end position="156"/>
    </location>
</feature>
<dbReference type="Proteomes" id="UP000784435">
    <property type="component" value="Unassembled WGS sequence"/>
</dbReference>
<feature type="transmembrane region" description="Helical" evidence="8">
    <location>
        <begin position="99"/>
        <end position="116"/>
    </location>
</feature>
<comment type="similarity">
    <text evidence="2 8">Belongs to the 4-toluene sulfonate uptake permease (TSUP) (TC 2.A.102) family.</text>
</comment>
<proteinExistence type="inferred from homology"/>
<gene>
    <name evidence="9" type="ORF">K8V08_09000</name>
</gene>
<feature type="transmembrane region" description="Helical" evidence="8">
    <location>
        <begin position="71"/>
        <end position="93"/>
    </location>
</feature>
<evidence type="ECO:0000256" key="2">
    <source>
        <dbReference type="ARBA" id="ARBA00009142"/>
    </source>
</evidence>
<protein>
    <recommendedName>
        <fullName evidence="8">Probable membrane transporter protein</fullName>
    </recommendedName>
</protein>
<feature type="transmembrane region" description="Helical" evidence="8">
    <location>
        <begin position="193"/>
        <end position="213"/>
    </location>
</feature>
<sequence>MGPVILLILLAVLIGSLSQRVTGMGFAMVSAPFLVLLMDPIAGVVLVNLCGIVSSVLVLSRTHREVDWSRAWRLIVTAIVGTVPGALLAVALPGHALEILIGALVVVSLTTSMVLTRYARPVRLGMPALAVSGLTAGAMSSAAGVGGPALSALALLTRWEQRSFAATIQPVFVAVSSSAVIMKLVFDHDAWPGLAWTTWVLIFVALGAGQLLGEWLSRIVPVSGARAGMLILAFLGGFLTIARGLGLM</sequence>
<evidence type="ECO:0000256" key="6">
    <source>
        <dbReference type="ARBA" id="ARBA00022989"/>
    </source>
</evidence>
<evidence type="ECO:0000313" key="9">
    <source>
        <dbReference type="EMBL" id="HJG80533.1"/>
    </source>
</evidence>
<keyword evidence="5 8" id="KW-0812">Transmembrane</keyword>
<dbReference type="EMBL" id="DYUK01000191">
    <property type="protein sequence ID" value="HJG80533.1"/>
    <property type="molecule type" value="Genomic_DNA"/>
</dbReference>
<comment type="caution">
    <text evidence="9">The sequence shown here is derived from an EMBL/GenBank/DDBJ whole genome shotgun (WGS) entry which is preliminary data.</text>
</comment>
<feature type="transmembrane region" description="Helical" evidence="8">
    <location>
        <begin position="225"/>
        <end position="245"/>
    </location>
</feature>
<dbReference type="InterPro" id="IPR002781">
    <property type="entry name" value="TM_pro_TauE-like"/>
</dbReference>
<dbReference type="InterPro" id="IPR052017">
    <property type="entry name" value="TSUP"/>
</dbReference>
<evidence type="ECO:0000256" key="7">
    <source>
        <dbReference type="ARBA" id="ARBA00023136"/>
    </source>
</evidence>
<keyword evidence="4 8" id="KW-1003">Cell membrane</keyword>
<dbReference type="PANTHER" id="PTHR30269:SF37">
    <property type="entry name" value="MEMBRANE TRANSPORTER PROTEIN"/>
    <property type="match status" value="1"/>
</dbReference>
<feature type="transmembrane region" description="Helical" evidence="8">
    <location>
        <begin position="168"/>
        <end position="186"/>
    </location>
</feature>
<reference evidence="9" key="2">
    <citation type="submission" date="2021-09" db="EMBL/GenBank/DDBJ databases">
        <authorList>
            <person name="Gilroy R."/>
        </authorList>
    </citation>
    <scope>NUCLEOTIDE SEQUENCE</scope>
    <source>
        <strain evidence="9">ChiGjej5B5-7349</strain>
    </source>
</reference>
<reference evidence="9" key="1">
    <citation type="journal article" date="2021" name="PeerJ">
        <title>Extensive microbial diversity within the chicken gut microbiome revealed by metagenomics and culture.</title>
        <authorList>
            <person name="Gilroy R."/>
            <person name="Ravi A."/>
            <person name="Getino M."/>
            <person name="Pursley I."/>
            <person name="Horton D.L."/>
            <person name="Alikhan N.F."/>
            <person name="Baker D."/>
            <person name="Gharbi K."/>
            <person name="Hall N."/>
            <person name="Watson M."/>
            <person name="Adriaenssens E.M."/>
            <person name="Foster-Nyarko E."/>
            <person name="Jarju S."/>
            <person name="Secka A."/>
            <person name="Antonio M."/>
            <person name="Oren A."/>
            <person name="Chaudhuri R.R."/>
            <person name="La Ragione R."/>
            <person name="Hildebrand F."/>
            <person name="Pallen M.J."/>
        </authorList>
    </citation>
    <scope>NUCLEOTIDE SEQUENCE</scope>
    <source>
        <strain evidence="9">ChiGjej5B5-7349</strain>
    </source>
</reference>
<evidence type="ECO:0000313" key="10">
    <source>
        <dbReference type="Proteomes" id="UP000784435"/>
    </source>
</evidence>
<keyword evidence="6 8" id="KW-1133">Transmembrane helix</keyword>
<dbReference type="AlphaFoldDB" id="A0A921SP76"/>
<name>A0A921SP76_9MICO</name>
<evidence type="ECO:0000256" key="4">
    <source>
        <dbReference type="ARBA" id="ARBA00022475"/>
    </source>
</evidence>
<dbReference type="PANTHER" id="PTHR30269">
    <property type="entry name" value="TRANSMEMBRANE PROTEIN YFCA"/>
    <property type="match status" value="1"/>
</dbReference>
<dbReference type="GO" id="GO:0005886">
    <property type="term" value="C:plasma membrane"/>
    <property type="evidence" value="ECO:0007669"/>
    <property type="project" value="UniProtKB-SubCell"/>
</dbReference>
<accession>A0A921SP76</accession>
<dbReference type="Pfam" id="PF01925">
    <property type="entry name" value="TauE"/>
    <property type="match status" value="1"/>
</dbReference>
<evidence type="ECO:0000256" key="3">
    <source>
        <dbReference type="ARBA" id="ARBA00022448"/>
    </source>
</evidence>
<feature type="transmembrane region" description="Helical" evidence="8">
    <location>
        <begin position="34"/>
        <end position="59"/>
    </location>
</feature>
<organism evidence="9 10">
    <name type="scientific">Brevibacterium senegalense</name>
    <dbReference type="NCBI Taxonomy" id="1033736"/>
    <lineage>
        <taxon>Bacteria</taxon>
        <taxon>Bacillati</taxon>
        <taxon>Actinomycetota</taxon>
        <taxon>Actinomycetes</taxon>
        <taxon>Micrococcales</taxon>
        <taxon>Brevibacteriaceae</taxon>
        <taxon>Brevibacterium</taxon>
    </lineage>
</organism>
<comment type="subcellular location">
    <subcellularLocation>
        <location evidence="1 8">Cell membrane</location>
        <topology evidence="1 8">Multi-pass membrane protein</topology>
    </subcellularLocation>
</comment>
<evidence type="ECO:0000256" key="8">
    <source>
        <dbReference type="RuleBase" id="RU363041"/>
    </source>
</evidence>
<evidence type="ECO:0000256" key="1">
    <source>
        <dbReference type="ARBA" id="ARBA00004651"/>
    </source>
</evidence>
<keyword evidence="7 8" id="KW-0472">Membrane</keyword>